<dbReference type="PANTHER" id="PTHR47926">
    <property type="entry name" value="PENTATRICOPEPTIDE REPEAT-CONTAINING PROTEIN"/>
    <property type="match status" value="1"/>
</dbReference>
<comment type="caution">
    <text evidence="3">The sequence shown here is derived from an EMBL/GenBank/DDBJ whole genome shotgun (WGS) entry which is preliminary data.</text>
</comment>
<evidence type="ECO:0000313" key="3">
    <source>
        <dbReference type="EMBL" id="KAK6775571.1"/>
    </source>
</evidence>
<dbReference type="InterPro" id="IPR046960">
    <property type="entry name" value="PPR_At4g14850-like_plant"/>
</dbReference>
<dbReference type="PANTHER" id="PTHR47926:SF347">
    <property type="entry name" value="PENTATRICOPEPTIDE REPEAT-CONTAINING PROTEIN"/>
    <property type="match status" value="1"/>
</dbReference>
<dbReference type="Gene3D" id="1.25.40.10">
    <property type="entry name" value="Tetratricopeptide repeat domain"/>
    <property type="match status" value="3"/>
</dbReference>
<protein>
    <recommendedName>
        <fullName evidence="5">Pentatricopeptide repeat-containing protein</fullName>
    </recommendedName>
</protein>
<organism evidence="3 4">
    <name type="scientific">Solanum bulbocastanum</name>
    <name type="common">Wild potato</name>
    <dbReference type="NCBI Taxonomy" id="147425"/>
    <lineage>
        <taxon>Eukaryota</taxon>
        <taxon>Viridiplantae</taxon>
        <taxon>Streptophyta</taxon>
        <taxon>Embryophyta</taxon>
        <taxon>Tracheophyta</taxon>
        <taxon>Spermatophyta</taxon>
        <taxon>Magnoliopsida</taxon>
        <taxon>eudicotyledons</taxon>
        <taxon>Gunneridae</taxon>
        <taxon>Pentapetalae</taxon>
        <taxon>asterids</taxon>
        <taxon>lamiids</taxon>
        <taxon>Solanales</taxon>
        <taxon>Solanaceae</taxon>
        <taxon>Solanoideae</taxon>
        <taxon>Solaneae</taxon>
        <taxon>Solanum</taxon>
    </lineage>
</organism>
<dbReference type="FunFam" id="1.25.40.10:FF:000645">
    <property type="entry name" value="Pentatricopeptide repeat-containing protein chloroplastic"/>
    <property type="match status" value="1"/>
</dbReference>
<sequence length="414" mass="46781">MRLAMSSSSALPLPLPSTFSQSPSLSLTHLPNYSSLPLTDQQCTLTDSKPRTIRFRLSELCRQGQPHLARQLFDTIPQPTTVLWNTIIIGFVCNNMPHEAISFYSRLKHMGSSVCDQYSYSSVLKACAETKQILEGKAVHCHILRSGIHPSRIVNNSLLNMYSATCLTLDNGSECDLVERVFRTMRKRNVVAWNTIFSWYVKRKRFSEAVRCFVMMMRLGIKPTIVSFINVFPAVSEIGDVRVADVLYGLLVKLGNAYVNDLFVVSAAIVMYAELGCVDLATRIFENTCERNTEIWNSLISGYIQNNFPLKAVDLFLEAVEAEDAVTTDDVTFVSALMATSQLQHLEFAQQLHACLIKKCRDSQVISLNAMIATYSRCNHVLLFAAEWFRTRCCYLCSSLVYLQLHRIDRPLNI</sequence>
<dbReference type="Proteomes" id="UP001371456">
    <property type="component" value="Unassembled WGS sequence"/>
</dbReference>
<dbReference type="InterPro" id="IPR011990">
    <property type="entry name" value="TPR-like_helical_dom_sf"/>
</dbReference>
<evidence type="ECO:0000313" key="4">
    <source>
        <dbReference type="Proteomes" id="UP001371456"/>
    </source>
</evidence>
<feature type="repeat" description="PPR" evidence="2">
    <location>
        <begin position="116"/>
        <end position="150"/>
    </location>
</feature>
<dbReference type="NCBIfam" id="TIGR00756">
    <property type="entry name" value="PPR"/>
    <property type="match status" value="2"/>
</dbReference>
<dbReference type="Pfam" id="PF13041">
    <property type="entry name" value="PPR_2"/>
    <property type="match status" value="1"/>
</dbReference>
<feature type="repeat" description="PPR" evidence="2">
    <location>
        <begin position="189"/>
        <end position="223"/>
    </location>
</feature>
<reference evidence="3 4" key="1">
    <citation type="submission" date="2024-02" db="EMBL/GenBank/DDBJ databases">
        <title>de novo genome assembly of Solanum bulbocastanum strain 11H21.</title>
        <authorList>
            <person name="Hosaka A.J."/>
        </authorList>
    </citation>
    <scope>NUCLEOTIDE SEQUENCE [LARGE SCALE GENOMIC DNA]</scope>
    <source>
        <tissue evidence="3">Young leaves</tissue>
    </source>
</reference>
<proteinExistence type="predicted"/>
<evidence type="ECO:0008006" key="5">
    <source>
        <dbReference type="Google" id="ProtNLM"/>
    </source>
</evidence>
<dbReference type="PROSITE" id="PS51375">
    <property type="entry name" value="PPR"/>
    <property type="match status" value="2"/>
</dbReference>
<gene>
    <name evidence="3" type="ORF">RDI58_026572</name>
</gene>
<dbReference type="InterPro" id="IPR002885">
    <property type="entry name" value="PPR_rpt"/>
</dbReference>
<dbReference type="Pfam" id="PF01535">
    <property type="entry name" value="PPR"/>
    <property type="match status" value="2"/>
</dbReference>
<dbReference type="AlphaFoldDB" id="A0AAN8Y1A6"/>
<dbReference type="GO" id="GO:0009451">
    <property type="term" value="P:RNA modification"/>
    <property type="evidence" value="ECO:0007669"/>
    <property type="project" value="InterPro"/>
</dbReference>
<evidence type="ECO:0000256" key="1">
    <source>
        <dbReference type="ARBA" id="ARBA00022737"/>
    </source>
</evidence>
<accession>A0AAN8Y1A6</accession>
<keyword evidence="4" id="KW-1185">Reference proteome</keyword>
<dbReference type="GO" id="GO:0003723">
    <property type="term" value="F:RNA binding"/>
    <property type="evidence" value="ECO:0007669"/>
    <property type="project" value="InterPro"/>
</dbReference>
<keyword evidence="1" id="KW-0677">Repeat</keyword>
<dbReference type="EMBL" id="JBANQN010000011">
    <property type="protein sequence ID" value="KAK6775571.1"/>
    <property type="molecule type" value="Genomic_DNA"/>
</dbReference>
<name>A0AAN8Y1A6_SOLBU</name>
<evidence type="ECO:0000256" key="2">
    <source>
        <dbReference type="PROSITE-ProRule" id="PRU00708"/>
    </source>
</evidence>